<evidence type="ECO:0000256" key="5">
    <source>
        <dbReference type="ARBA" id="ARBA00022842"/>
    </source>
</evidence>
<accession>A0A0C3AKC8</accession>
<evidence type="ECO:0008006" key="10">
    <source>
        <dbReference type="Google" id="ProtNLM"/>
    </source>
</evidence>
<proteinExistence type="predicted"/>
<comment type="cofactor">
    <cofactor evidence="1">
        <name>Mn(2+)</name>
        <dbReference type="ChEBI" id="CHEBI:29035"/>
    </cofactor>
</comment>
<reference evidence="9" key="2">
    <citation type="submission" date="2015-01" db="EMBL/GenBank/DDBJ databases">
        <title>Evolutionary Origins and Diversification of the Mycorrhizal Mutualists.</title>
        <authorList>
            <consortium name="DOE Joint Genome Institute"/>
            <consortium name="Mycorrhizal Genomics Consortium"/>
            <person name="Kohler A."/>
            <person name="Kuo A."/>
            <person name="Nagy L.G."/>
            <person name="Floudas D."/>
            <person name="Copeland A."/>
            <person name="Barry K.W."/>
            <person name="Cichocki N."/>
            <person name="Veneault-Fourrey C."/>
            <person name="LaButti K."/>
            <person name="Lindquist E.A."/>
            <person name="Lipzen A."/>
            <person name="Lundell T."/>
            <person name="Morin E."/>
            <person name="Murat C."/>
            <person name="Riley R."/>
            <person name="Ohm R."/>
            <person name="Sun H."/>
            <person name="Tunlid A."/>
            <person name="Henrissat B."/>
            <person name="Grigoriev I.V."/>
            <person name="Hibbett D.S."/>
            <person name="Martin F."/>
        </authorList>
    </citation>
    <scope>NUCLEOTIDE SEQUENCE [LARGE SCALE GENOMIC DNA]</scope>
    <source>
        <strain evidence="9">MAFF 305830</strain>
    </source>
</reference>
<keyword evidence="9" id="KW-1185">Reference proteome</keyword>
<name>A0A0C3AKC8_SERVB</name>
<reference evidence="8 9" key="1">
    <citation type="submission" date="2014-04" db="EMBL/GenBank/DDBJ databases">
        <authorList>
            <consortium name="DOE Joint Genome Institute"/>
            <person name="Kuo A."/>
            <person name="Zuccaro A."/>
            <person name="Kohler A."/>
            <person name="Nagy L.G."/>
            <person name="Floudas D."/>
            <person name="Copeland A."/>
            <person name="Barry K.W."/>
            <person name="Cichocki N."/>
            <person name="Veneault-Fourrey C."/>
            <person name="LaButti K."/>
            <person name="Lindquist E.A."/>
            <person name="Lipzen A."/>
            <person name="Lundell T."/>
            <person name="Morin E."/>
            <person name="Murat C."/>
            <person name="Sun H."/>
            <person name="Tunlid A."/>
            <person name="Henrissat B."/>
            <person name="Grigoriev I.V."/>
            <person name="Hibbett D.S."/>
            <person name="Martin F."/>
            <person name="Nordberg H.P."/>
            <person name="Cantor M.N."/>
            <person name="Hua S.X."/>
        </authorList>
    </citation>
    <scope>NUCLEOTIDE SEQUENCE [LARGE SCALE GENOMIC DNA]</scope>
    <source>
        <strain evidence="8 9">MAFF 305830</strain>
    </source>
</reference>
<dbReference type="GO" id="GO:0046872">
    <property type="term" value="F:metal ion binding"/>
    <property type="evidence" value="ECO:0007669"/>
    <property type="project" value="UniProtKB-KW"/>
</dbReference>
<dbReference type="STRING" id="933852.A0A0C3AKC8"/>
<evidence type="ECO:0000313" key="9">
    <source>
        <dbReference type="Proteomes" id="UP000054097"/>
    </source>
</evidence>
<dbReference type="GO" id="GO:0016818">
    <property type="term" value="F:hydrolase activity, acting on acid anhydrides, in phosphorus-containing anhydrides"/>
    <property type="evidence" value="ECO:0007669"/>
    <property type="project" value="InterPro"/>
</dbReference>
<evidence type="ECO:0000256" key="6">
    <source>
        <dbReference type="ARBA" id="ARBA00023211"/>
    </source>
</evidence>
<gene>
    <name evidence="8" type="ORF">M408DRAFT_135507</name>
</gene>
<evidence type="ECO:0000313" key="8">
    <source>
        <dbReference type="EMBL" id="KIM20484.1"/>
    </source>
</evidence>
<organism evidence="8 9">
    <name type="scientific">Serendipita vermifera MAFF 305830</name>
    <dbReference type="NCBI Taxonomy" id="933852"/>
    <lineage>
        <taxon>Eukaryota</taxon>
        <taxon>Fungi</taxon>
        <taxon>Dikarya</taxon>
        <taxon>Basidiomycota</taxon>
        <taxon>Agaricomycotina</taxon>
        <taxon>Agaricomycetes</taxon>
        <taxon>Sebacinales</taxon>
        <taxon>Serendipitaceae</taxon>
        <taxon>Serendipita</taxon>
    </lineage>
</organism>
<dbReference type="AlphaFoldDB" id="A0A0C3AKC8"/>
<dbReference type="HOGENOM" id="CLU_018689_0_0_1"/>
<dbReference type="PANTHER" id="PTHR12318:SF0">
    <property type="entry name" value="ACYL-COENZYME A DIPHOSPHATASE NUDT19"/>
    <property type="match status" value="1"/>
</dbReference>
<evidence type="ECO:0000256" key="7">
    <source>
        <dbReference type="SAM" id="MobiDB-lite"/>
    </source>
</evidence>
<evidence type="ECO:0000256" key="2">
    <source>
        <dbReference type="ARBA" id="ARBA00001946"/>
    </source>
</evidence>
<dbReference type="EMBL" id="KN824430">
    <property type="protein sequence ID" value="KIM20484.1"/>
    <property type="molecule type" value="Genomic_DNA"/>
</dbReference>
<keyword evidence="3" id="KW-0479">Metal-binding</keyword>
<keyword evidence="4" id="KW-0378">Hydrolase</keyword>
<dbReference type="InterPro" id="IPR039121">
    <property type="entry name" value="NUDT19"/>
</dbReference>
<dbReference type="OrthoDB" id="1695362at2759"/>
<protein>
    <recommendedName>
        <fullName evidence="10">Nudix hydrolase domain-containing protein</fullName>
    </recommendedName>
</protein>
<dbReference type="GO" id="GO:0005739">
    <property type="term" value="C:mitochondrion"/>
    <property type="evidence" value="ECO:0007669"/>
    <property type="project" value="TreeGrafter"/>
</dbReference>
<comment type="cofactor">
    <cofactor evidence="2">
        <name>Mg(2+)</name>
        <dbReference type="ChEBI" id="CHEBI:18420"/>
    </cofactor>
</comment>
<keyword evidence="6" id="KW-0464">Manganese</keyword>
<evidence type="ECO:0000256" key="3">
    <source>
        <dbReference type="ARBA" id="ARBA00022723"/>
    </source>
</evidence>
<sequence length="265" mass="29243">MTAIRETFEETGILLASPKDASKTPSPSDLAQGRRAIHSRTDPTTFPSFLAAHGLTAETSIDKLIPFSQWVTPVGSKSRFWTWFYVGFLQEMKGVLAAEDASVSNLSGVLSPTHDNHIEIQSAYFQQPRAIIDSFDKGDISFMPPQFYLLTMLTDIIDLHARERHSGNANSTAGYVREVAGRQFGGRVFNPRFGGKYTGDDGVERSILMYEGDGMYDGKDGDKRVKHRSLLTFKDGRPSSIEIQRDIDLLGLDSSDKSSGPSAKL</sequence>
<feature type="region of interest" description="Disordered" evidence="7">
    <location>
        <begin position="15"/>
        <end position="36"/>
    </location>
</feature>
<dbReference type="PANTHER" id="PTHR12318">
    <property type="entry name" value="TESTOSTERONE-REGULATED PROTEIN RP2"/>
    <property type="match status" value="1"/>
</dbReference>
<evidence type="ECO:0000256" key="1">
    <source>
        <dbReference type="ARBA" id="ARBA00001936"/>
    </source>
</evidence>
<evidence type="ECO:0000256" key="4">
    <source>
        <dbReference type="ARBA" id="ARBA00022801"/>
    </source>
</evidence>
<dbReference type="Proteomes" id="UP000054097">
    <property type="component" value="Unassembled WGS sequence"/>
</dbReference>
<dbReference type="Gene3D" id="3.90.79.10">
    <property type="entry name" value="Nucleoside Triphosphate Pyrophosphohydrolase"/>
    <property type="match status" value="1"/>
</dbReference>
<keyword evidence="5" id="KW-0460">Magnesium</keyword>